<dbReference type="EMBL" id="CM046129">
    <property type="protein sequence ID" value="KAI8433594.1"/>
    <property type="molecule type" value="Genomic_DNA"/>
</dbReference>
<accession>A0ACC0KAT1</accession>
<protein>
    <submittedName>
        <fullName evidence="1">Uncharacterized protein</fullName>
    </submittedName>
</protein>
<gene>
    <name evidence="1" type="ORF">MSG28_015615</name>
</gene>
<reference evidence="1 2" key="1">
    <citation type="journal article" date="2022" name="Genome Biol. Evol.">
        <title>The Spruce Budworm Genome: Reconstructing the Evolutionary History of Antifreeze Proteins.</title>
        <authorList>
            <person name="Beliveau C."/>
            <person name="Gagne P."/>
            <person name="Picq S."/>
            <person name="Vernygora O."/>
            <person name="Keeling C.I."/>
            <person name="Pinkney K."/>
            <person name="Doucet D."/>
            <person name="Wen F."/>
            <person name="Johnston J.S."/>
            <person name="Maaroufi H."/>
            <person name="Boyle B."/>
            <person name="Laroche J."/>
            <person name="Dewar K."/>
            <person name="Juretic N."/>
            <person name="Blackburn G."/>
            <person name="Nisole A."/>
            <person name="Brunet B."/>
            <person name="Brandao M."/>
            <person name="Lumley L."/>
            <person name="Duan J."/>
            <person name="Quan G."/>
            <person name="Lucarotti C.J."/>
            <person name="Roe A.D."/>
            <person name="Sperling F.A.H."/>
            <person name="Levesque R.C."/>
            <person name="Cusson M."/>
        </authorList>
    </citation>
    <scope>NUCLEOTIDE SEQUENCE [LARGE SCALE GENOMIC DNA]</scope>
    <source>
        <strain evidence="1">Glfc:IPQL:Cfum</strain>
    </source>
</reference>
<dbReference type="Proteomes" id="UP001064048">
    <property type="component" value="Chromosome 29"/>
</dbReference>
<comment type="caution">
    <text evidence="1">The sequence shown here is derived from an EMBL/GenBank/DDBJ whole genome shotgun (WGS) entry which is preliminary data.</text>
</comment>
<organism evidence="1 2">
    <name type="scientific">Choristoneura fumiferana</name>
    <name type="common">Spruce budworm moth</name>
    <name type="synonym">Archips fumiferana</name>
    <dbReference type="NCBI Taxonomy" id="7141"/>
    <lineage>
        <taxon>Eukaryota</taxon>
        <taxon>Metazoa</taxon>
        <taxon>Ecdysozoa</taxon>
        <taxon>Arthropoda</taxon>
        <taxon>Hexapoda</taxon>
        <taxon>Insecta</taxon>
        <taxon>Pterygota</taxon>
        <taxon>Neoptera</taxon>
        <taxon>Endopterygota</taxon>
        <taxon>Lepidoptera</taxon>
        <taxon>Glossata</taxon>
        <taxon>Ditrysia</taxon>
        <taxon>Tortricoidea</taxon>
        <taxon>Tortricidae</taxon>
        <taxon>Tortricinae</taxon>
        <taxon>Choristoneura</taxon>
    </lineage>
</organism>
<keyword evidence="2" id="KW-1185">Reference proteome</keyword>
<evidence type="ECO:0000313" key="1">
    <source>
        <dbReference type="EMBL" id="KAI8433594.1"/>
    </source>
</evidence>
<name>A0ACC0KAT1_CHOFU</name>
<proteinExistence type="predicted"/>
<evidence type="ECO:0000313" key="2">
    <source>
        <dbReference type="Proteomes" id="UP001064048"/>
    </source>
</evidence>
<sequence>MAGRSVIFSSLILVTYGHSFYHSKDGLMSLAHLSSSDSYPILPYEHKKKPSGRVVRQRRLTTLGRLTKKIFKTPLLSTTWIIDFHLVRPSSYEDYMVLM</sequence>